<evidence type="ECO:0000256" key="9">
    <source>
        <dbReference type="ARBA" id="ARBA00023295"/>
    </source>
</evidence>
<name>A0A1M5GRP8_9ALTE</name>
<evidence type="ECO:0000259" key="12">
    <source>
        <dbReference type="SMART" id="SM00047"/>
    </source>
</evidence>
<dbReference type="GO" id="GO:0016798">
    <property type="term" value="F:hydrolase activity, acting on glycosyl bonds"/>
    <property type="evidence" value="ECO:0007669"/>
    <property type="project" value="UniProtKB-KW"/>
</dbReference>
<dbReference type="Pfam" id="PF01832">
    <property type="entry name" value="Glucosaminidase"/>
    <property type="match status" value="1"/>
</dbReference>
<sequence>MDLLNSKTTLENARNVHDMSSINRLKEAVYSDDKDVLKEAAQQFEAIFVQMMLKSMRKAQDAMADEDSPFNSEQMKFYRDMHDQQMAADMSSGGGLGLADLIVQQLGQPEKGQFMPASVLRNDGNLSSLNWQNRTQVEEAQALAESVSEEAVQQAFKAAAFDNPAAFVEALYPVASKAAEKLGVAPEALVAQAAVETGWGQYVIHDSKGNSSNNLFGIKANSQWKGEAATVDTVEFDGTVARQQKAAFRSYESLEQGLGDYVDFIRDQDRYKGAVEQANDPKAYFNALQQAGYATDPQYADKIMSVLNSDQFRNYLP</sequence>
<dbReference type="InterPro" id="IPR019301">
    <property type="entry name" value="Flagellar_prot_FlgJ_N"/>
</dbReference>
<comment type="similarity">
    <text evidence="3">In the N-terminal section; belongs to the FlgJ family.</text>
</comment>
<dbReference type="GO" id="GO:0044780">
    <property type="term" value="P:bacterial-type flagellum assembly"/>
    <property type="evidence" value="ECO:0007669"/>
    <property type="project" value="InterPro"/>
</dbReference>
<gene>
    <name evidence="13" type="ORF">SAMN05216361_1140</name>
</gene>
<organism evidence="13 14">
    <name type="scientific">Marisediminitalea aggregata</name>
    <dbReference type="NCBI Taxonomy" id="634436"/>
    <lineage>
        <taxon>Bacteria</taxon>
        <taxon>Pseudomonadati</taxon>
        <taxon>Pseudomonadota</taxon>
        <taxon>Gammaproteobacteria</taxon>
        <taxon>Alteromonadales</taxon>
        <taxon>Alteromonadaceae</taxon>
        <taxon>Marisediminitalea</taxon>
    </lineage>
</organism>
<feature type="domain" description="Mannosyl-glycoprotein endo-beta-N-acetylglucosamidase-like" evidence="12">
    <location>
        <begin position="157"/>
        <end position="313"/>
    </location>
</feature>
<proteinExistence type="inferred from homology"/>
<dbReference type="NCBIfam" id="TIGR02541">
    <property type="entry name" value="flagell_FlgJ"/>
    <property type="match status" value="1"/>
</dbReference>
<comment type="subcellular location">
    <subcellularLocation>
        <location evidence="2">Periplasm</location>
    </subcellularLocation>
</comment>
<keyword evidence="14" id="KW-1185">Reference proteome</keyword>
<protein>
    <recommendedName>
        <fullName evidence="5">Peptidoglycan hydrolase FlgJ</fullName>
    </recommendedName>
    <alternativeName>
        <fullName evidence="11">Muramidase FlgJ</fullName>
    </alternativeName>
</protein>
<dbReference type="InterPro" id="IPR013377">
    <property type="entry name" value="FlgJ"/>
</dbReference>
<evidence type="ECO:0000256" key="1">
    <source>
        <dbReference type="ARBA" id="ARBA00002954"/>
    </source>
</evidence>
<keyword evidence="10" id="KW-0961">Cell wall biogenesis/degradation</keyword>
<keyword evidence="7" id="KW-1005">Bacterial flagellum biogenesis</keyword>
<dbReference type="InterPro" id="IPR051056">
    <property type="entry name" value="Glycosyl_Hydrolase_73"/>
</dbReference>
<dbReference type="SUPFAM" id="SSF53955">
    <property type="entry name" value="Lysozyme-like"/>
    <property type="match status" value="1"/>
</dbReference>
<comment type="function">
    <text evidence="1">Flagellum-specific muramidase which hydrolyzes the peptidoglycan layer to assemble the rod structure in the periplasmic space.</text>
</comment>
<keyword evidence="13" id="KW-0969">Cilium</keyword>
<evidence type="ECO:0000256" key="2">
    <source>
        <dbReference type="ARBA" id="ARBA00004418"/>
    </source>
</evidence>
<dbReference type="GO" id="GO:0071973">
    <property type="term" value="P:bacterial-type flagellum-dependent cell motility"/>
    <property type="evidence" value="ECO:0007669"/>
    <property type="project" value="TreeGrafter"/>
</dbReference>
<dbReference type="Proteomes" id="UP000184520">
    <property type="component" value="Unassembled WGS sequence"/>
</dbReference>
<dbReference type="RefSeq" id="WP_073319221.1">
    <property type="nucleotide sequence ID" value="NZ_FQWD01000002.1"/>
</dbReference>
<keyword evidence="13" id="KW-0966">Cell projection</keyword>
<keyword evidence="13" id="KW-0282">Flagellum</keyword>
<dbReference type="SMART" id="SM00047">
    <property type="entry name" value="LYZ2"/>
    <property type="match status" value="1"/>
</dbReference>
<dbReference type="InterPro" id="IPR023346">
    <property type="entry name" value="Lysozyme-like_dom_sf"/>
</dbReference>
<evidence type="ECO:0000256" key="7">
    <source>
        <dbReference type="ARBA" id="ARBA00022795"/>
    </source>
</evidence>
<dbReference type="EMBL" id="FQWD01000002">
    <property type="protein sequence ID" value="SHG06307.1"/>
    <property type="molecule type" value="Genomic_DNA"/>
</dbReference>
<evidence type="ECO:0000256" key="6">
    <source>
        <dbReference type="ARBA" id="ARBA00022764"/>
    </source>
</evidence>
<dbReference type="PANTHER" id="PTHR33308">
    <property type="entry name" value="PEPTIDOGLYCAN HYDROLASE FLGJ"/>
    <property type="match status" value="1"/>
</dbReference>
<evidence type="ECO:0000256" key="3">
    <source>
        <dbReference type="ARBA" id="ARBA00006880"/>
    </source>
</evidence>
<reference evidence="14" key="1">
    <citation type="submission" date="2016-11" db="EMBL/GenBank/DDBJ databases">
        <authorList>
            <person name="Varghese N."/>
            <person name="Submissions S."/>
        </authorList>
    </citation>
    <scope>NUCLEOTIDE SEQUENCE [LARGE SCALE GENOMIC DNA]</scope>
    <source>
        <strain evidence="14">CGMCC 1.8995</strain>
    </source>
</reference>
<evidence type="ECO:0000313" key="13">
    <source>
        <dbReference type="EMBL" id="SHG06307.1"/>
    </source>
</evidence>
<evidence type="ECO:0000256" key="8">
    <source>
        <dbReference type="ARBA" id="ARBA00022801"/>
    </source>
</evidence>
<dbReference type="Gene3D" id="2.10.70.40">
    <property type="entry name" value="peptidoglycan hydrolase"/>
    <property type="match status" value="1"/>
</dbReference>
<dbReference type="Pfam" id="PF10135">
    <property type="entry name" value="Rod-binding"/>
    <property type="match status" value="1"/>
</dbReference>
<dbReference type="GO" id="GO:0042597">
    <property type="term" value="C:periplasmic space"/>
    <property type="evidence" value="ECO:0007669"/>
    <property type="project" value="UniProtKB-SubCell"/>
</dbReference>
<dbReference type="GO" id="GO:0071555">
    <property type="term" value="P:cell wall organization"/>
    <property type="evidence" value="ECO:0007669"/>
    <property type="project" value="UniProtKB-KW"/>
</dbReference>
<dbReference type="PANTHER" id="PTHR33308:SF9">
    <property type="entry name" value="PEPTIDOGLYCAN HYDROLASE FLGJ"/>
    <property type="match status" value="1"/>
</dbReference>
<dbReference type="OrthoDB" id="289937at2"/>
<comment type="similarity">
    <text evidence="4">In the C-terminal section; belongs to the glycosyl hydrolase 73 family.</text>
</comment>
<evidence type="ECO:0000256" key="4">
    <source>
        <dbReference type="ARBA" id="ARBA00007974"/>
    </source>
</evidence>
<dbReference type="Gene3D" id="1.10.530.10">
    <property type="match status" value="1"/>
</dbReference>
<dbReference type="AlphaFoldDB" id="A0A1M5GRP8"/>
<accession>A0A1M5GRP8</accession>
<evidence type="ECO:0000313" key="14">
    <source>
        <dbReference type="Proteomes" id="UP000184520"/>
    </source>
</evidence>
<evidence type="ECO:0000256" key="5">
    <source>
        <dbReference type="ARBA" id="ARBA00013433"/>
    </source>
</evidence>
<keyword evidence="6" id="KW-0574">Periplasm</keyword>
<keyword evidence="8" id="KW-0378">Hydrolase</keyword>
<evidence type="ECO:0000256" key="11">
    <source>
        <dbReference type="ARBA" id="ARBA00030835"/>
    </source>
</evidence>
<dbReference type="PRINTS" id="PR01002">
    <property type="entry name" value="FLGFLGJ"/>
</dbReference>
<dbReference type="InterPro" id="IPR002901">
    <property type="entry name" value="MGlyc_endo_b_GlcNAc-like_dom"/>
</dbReference>
<dbReference type="STRING" id="634436.SAMN05216361_1140"/>
<dbReference type="GO" id="GO:0004040">
    <property type="term" value="F:amidase activity"/>
    <property type="evidence" value="ECO:0007669"/>
    <property type="project" value="InterPro"/>
</dbReference>
<evidence type="ECO:0000256" key="10">
    <source>
        <dbReference type="ARBA" id="ARBA00023316"/>
    </source>
</evidence>
<keyword evidence="9" id="KW-0326">Glycosidase</keyword>